<dbReference type="Pfam" id="PF04542">
    <property type="entry name" value="Sigma70_r2"/>
    <property type="match status" value="1"/>
</dbReference>
<dbReference type="EMBL" id="SGXA01000001">
    <property type="protein sequence ID" value="RZS76645.1"/>
    <property type="molecule type" value="Genomic_DNA"/>
</dbReference>
<dbReference type="Pfam" id="PF04545">
    <property type="entry name" value="Sigma70_r4"/>
    <property type="match status" value="1"/>
</dbReference>
<dbReference type="GO" id="GO:0016987">
    <property type="term" value="F:sigma factor activity"/>
    <property type="evidence" value="ECO:0007669"/>
    <property type="project" value="UniProtKB-KW"/>
</dbReference>
<evidence type="ECO:0000256" key="4">
    <source>
        <dbReference type="ARBA" id="ARBA00023125"/>
    </source>
</evidence>
<dbReference type="GO" id="GO:0006352">
    <property type="term" value="P:DNA-templated transcription initiation"/>
    <property type="evidence" value="ECO:0007669"/>
    <property type="project" value="InterPro"/>
</dbReference>
<dbReference type="InterPro" id="IPR014284">
    <property type="entry name" value="RNA_pol_sigma-70_dom"/>
</dbReference>
<dbReference type="SUPFAM" id="SSF88659">
    <property type="entry name" value="Sigma3 and sigma4 domains of RNA polymerase sigma factors"/>
    <property type="match status" value="1"/>
</dbReference>
<evidence type="ECO:0000259" key="7">
    <source>
        <dbReference type="Pfam" id="PF04545"/>
    </source>
</evidence>
<gene>
    <name evidence="8" type="ORF">EV199_2531</name>
</gene>
<dbReference type="InterPro" id="IPR007627">
    <property type="entry name" value="RNA_pol_sigma70_r2"/>
</dbReference>
<organism evidence="8 9">
    <name type="scientific">Pseudobacter ginsenosidimutans</name>
    <dbReference type="NCBI Taxonomy" id="661488"/>
    <lineage>
        <taxon>Bacteria</taxon>
        <taxon>Pseudomonadati</taxon>
        <taxon>Bacteroidota</taxon>
        <taxon>Chitinophagia</taxon>
        <taxon>Chitinophagales</taxon>
        <taxon>Chitinophagaceae</taxon>
        <taxon>Pseudobacter</taxon>
    </lineage>
</organism>
<evidence type="ECO:0000256" key="2">
    <source>
        <dbReference type="ARBA" id="ARBA00023015"/>
    </source>
</evidence>
<dbReference type="InterPro" id="IPR013324">
    <property type="entry name" value="RNA_pol_sigma_r3/r4-like"/>
</dbReference>
<keyword evidence="4" id="KW-0238">DNA-binding</keyword>
<feature type="domain" description="RNA polymerase sigma-70 region 4" evidence="7">
    <location>
        <begin position="127"/>
        <end position="174"/>
    </location>
</feature>
<feature type="domain" description="RNA polymerase sigma-70 region 2" evidence="6">
    <location>
        <begin position="28"/>
        <end position="93"/>
    </location>
</feature>
<dbReference type="Gene3D" id="1.10.10.10">
    <property type="entry name" value="Winged helix-like DNA-binding domain superfamily/Winged helix DNA-binding domain"/>
    <property type="match status" value="1"/>
</dbReference>
<dbReference type="Proteomes" id="UP000293874">
    <property type="component" value="Unassembled WGS sequence"/>
</dbReference>
<comment type="similarity">
    <text evidence="1">Belongs to the sigma-70 factor family. ECF subfamily.</text>
</comment>
<protein>
    <submittedName>
        <fullName evidence="8">RNA polymerase sigma-70 factor (ECF subfamily)</fullName>
    </submittedName>
</protein>
<sequence>MISAAFYNDPQFPERFAQGEENAFRQVFDTYLNPLCFFAQKLIGSRMEAEDIVSIAYYKLWQRHKDFSTAAGIRSFLYTTVRNQCLDYLKHQKVVAAAHLPNPLTDSGIEAKMYQGELLQLIYMEIHSLPERARQILEWSFIEELSTTEISVKMQMTESHVRVEKSRALVQLRAALRKKDLWDSTLLLALLWQSS</sequence>
<evidence type="ECO:0000313" key="8">
    <source>
        <dbReference type="EMBL" id="RZS76645.1"/>
    </source>
</evidence>
<dbReference type="PANTHER" id="PTHR43133">
    <property type="entry name" value="RNA POLYMERASE ECF-TYPE SIGMA FACTO"/>
    <property type="match status" value="1"/>
</dbReference>
<dbReference type="InterPro" id="IPR036388">
    <property type="entry name" value="WH-like_DNA-bd_sf"/>
</dbReference>
<comment type="caution">
    <text evidence="8">The sequence shown here is derived from an EMBL/GenBank/DDBJ whole genome shotgun (WGS) entry which is preliminary data.</text>
</comment>
<dbReference type="CDD" id="cd06171">
    <property type="entry name" value="Sigma70_r4"/>
    <property type="match status" value="1"/>
</dbReference>
<dbReference type="GO" id="GO:0003677">
    <property type="term" value="F:DNA binding"/>
    <property type="evidence" value="ECO:0007669"/>
    <property type="project" value="UniProtKB-KW"/>
</dbReference>
<evidence type="ECO:0000256" key="1">
    <source>
        <dbReference type="ARBA" id="ARBA00010641"/>
    </source>
</evidence>
<keyword evidence="2" id="KW-0805">Transcription regulation</keyword>
<dbReference type="Gene3D" id="1.10.1740.10">
    <property type="match status" value="1"/>
</dbReference>
<dbReference type="RefSeq" id="WP_158644143.1">
    <property type="nucleotide sequence ID" value="NZ_CP042431.1"/>
</dbReference>
<dbReference type="InterPro" id="IPR013325">
    <property type="entry name" value="RNA_pol_sigma_r2"/>
</dbReference>
<reference evidence="8 9" key="1">
    <citation type="submission" date="2019-02" db="EMBL/GenBank/DDBJ databases">
        <title>Genomic Encyclopedia of Type Strains, Phase IV (KMG-IV): sequencing the most valuable type-strain genomes for metagenomic binning, comparative biology and taxonomic classification.</title>
        <authorList>
            <person name="Goeker M."/>
        </authorList>
    </citation>
    <scope>NUCLEOTIDE SEQUENCE [LARGE SCALE GENOMIC DNA]</scope>
    <source>
        <strain evidence="8 9">DSM 18116</strain>
    </source>
</reference>
<evidence type="ECO:0000256" key="5">
    <source>
        <dbReference type="ARBA" id="ARBA00023163"/>
    </source>
</evidence>
<accession>A0A4Q7N6D0</accession>
<dbReference type="InterPro" id="IPR039425">
    <property type="entry name" value="RNA_pol_sigma-70-like"/>
</dbReference>
<proteinExistence type="inferred from homology"/>
<name>A0A4Q7N6D0_9BACT</name>
<evidence type="ECO:0000313" key="9">
    <source>
        <dbReference type="Proteomes" id="UP000293874"/>
    </source>
</evidence>
<dbReference type="OrthoDB" id="656273at2"/>
<evidence type="ECO:0000259" key="6">
    <source>
        <dbReference type="Pfam" id="PF04542"/>
    </source>
</evidence>
<dbReference type="PANTHER" id="PTHR43133:SF46">
    <property type="entry name" value="RNA POLYMERASE SIGMA-70 FACTOR ECF SUBFAMILY"/>
    <property type="match status" value="1"/>
</dbReference>
<dbReference type="NCBIfam" id="TIGR02937">
    <property type="entry name" value="sigma70-ECF"/>
    <property type="match status" value="1"/>
</dbReference>
<dbReference type="AlphaFoldDB" id="A0A4Q7N6D0"/>
<keyword evidence="5" id="KW-0804">Transcription</keyword>
<evidence type="ECO:0000256" key="3">
    <source>
        <dbReference type="ARBA" id="ARBA00023082"/>
    </source>
</evidence>
<dbReference type="InterPro" id="IPR007630">
    <property type="entry name" value="RNA_pol_sigma70_r4"/>
</dbReference>
<keyword evidence="9" id="KW-1185">Reference proteome</keyword>
<keyword evidence="3" id="KW-0731">Sigma factor</keyword>
<dbReference type="SUPFAM" id="SSF88946">
    <property type="entry name" value="Sigma2 domain of RNA polymerase sigma factors"/>
    <property type="match status" value="1"/>
</dbReference>